<comment type="caution">
    <text evidence="1">The sequence shown here is derived from an EMBL/GenBank/DDBJ whole genome shotgun (WGS) entry which is preliminary data.</text>
</comment>
<keyword evidence="2" id="KW-1185">Reference proteome</keyword>
<organism evidence="1 2">
    <name type="scientific">Streptomyces silvisoli</name>
    <dbReference type="NCBI Taxonomy" id="3034235"/>
    <lineage>
        <taxon>Bacteria</taxon>
        <taxon>Bacillati</taxon>
        <taxon>Actinomycetota</taxon>
        <taxon>Actinomycetes</taxon>
        <taxon>Kitasatosporales</taxon>
        <taxon>Streptomycetaceae</taxon>
        <taxon>Streptomyces</taxon>
    </lineage>
</organism>
<dbReference type="Proteomes" id="UP001216579">
    <property type="component" value="Unassembled WGS sequence"/>
</dbReference>
<evidence type="ECO:0000313" key="2">
    <source>
        <dbReference type="Proteomes" id="UP001216579"/>
    </source>
</evidence>
<dbReference type="Gene3D" id="2.110.10.10">
    <property type="entry name" value="Hemopexin-like domain"/>
    <property type="match status" value="1"/>
</dbReference>
<sequence length="111" mass="12091">MTTQDFTRDIDAVICYNDGYWFFKGNKCLKTNMAGDKLMGGEVDITSGDAWPALAGTTFERDLDGVAYSSYSGNFWFIKGDLCIATNKDGNQIVAPQRKLAGGGGWTALDQ</sequence>
<gene>
    <name evidence="1" type="ORF">P3G67_24925</name>
</gene>
<dbReference type="EMBL" id="JARJBC010000017">
    <property type="protein sequence ID" value="MDF3292417.1"/>
    <property type="molecule type" value="Genomic_DNA"/>
</dbReference>
<name>A0ABT5ZRI9_9ACTN</name>
<dbReference type="InterPro" id="IPR036375">
    <property type="entry name" value="Hemopexin-like_dom_sf"/>
</dbReference>
<dbReference type="RefSeq" id="WP_276095480.1">
    <property type="nucleotide sequence ID" value="NZ_JARJBC010000017.1"/>
</dbReference>
<reference evidence="1 2" key="1">
    <citation type="submission" date="2023-03" db="EMBL/GenBank/DDBJ databases">
        <title>Draft genome sequence of Streptomyces sp. RB6PN23 isolated from peat swamp forest in Thailand.</title>
        <authorList>
            <person name="Klaysubun C."/>
            <person name="Duangmal K."/>
        </authorList>
    </citation>
    <scope>NUCLEOTIDE SEQUENCE [LARGE SCALE GENOMIC DNA]</scope>
    <source>
        <strain evidence="1 2">RB6PN23</strain>
    </source>
</reference>
<protein>
    <submittedName>
        <fullName evidence="1">Uncharacterized protein</fullName>
    </submittedName>
</protein>
<dbReference type="SUPFAM" id="SSF50923">
    <property type="entry name" value="Hemopexin-like domain"/>
    <property type="match status" value="1"/>
</dbReference>
<accession>A0ABT5ZRI9</accession>
<evidence type="ECO:0000313" key="1">
    <source>
        <dbReference type="EMBL" id="MDF3292417.1"/>
    </source>
</evidence>
<proteinExistence type="predicted"/>